<dbReference type="Gene3D" id="3.40.30.10">
    <property type="entry name" value="Glutaredoxin"/>
    <property type="match status" value="1"/>
</dbReference>
<feature type="domain" description="Tyrosinase copper-binding" evidence="2">
    <location>
        <begin position="325"/>
        <end position="403"/>
    </location>
</feature>
<protein>
    <recommendedName>
        <fullName evidence="2">Tyrosinase copper-binding domain-containing protein</fullName>
    </recommendedName>
</protein>
<comment type="caution">
    <text evidence="3">The sequence shown here is derived from an EMBL/GenBank/DDBJ whole genome shotgun (WGS) entry which is preliminary data.</text>
</comment>
<dbReference type="SUPFAM" id="SSF52833">
    <property type="entry name" value="Thioredoxin-like"/>
    <property type="match status" value="1"/>
</dbReference>
<evidence type="ECO:0000259" key="2">
    <source>
        <dbReference type="Pfam" id="PF00264"/>
    </source>
</evidence>
<sequence>MAEIILKEAVPIFKVDPTEIPNEQLRAYYNFFKEPFVVLNKWFPVKNPDEPTVEELHAFWVKYRSLHPNYVFPIVGTKFDYSVFEGASYLNGNIDASNPPLQIVILFWSTGCGFCIPAINELAPRLPDAAVLVPVNIDQGYKRVLKSKGIIDQDGLDIDKVKEKMGDLINSYVQIVDVDGRFHEIYHVKAPMCRFIPAVLVIEDGFVTHFGKQEEWDKLKPLCTETIYRKDADDYTEQEWNELAKAVDLAMHTIVDGFDNDGNRAKVSFWESQVPFHRKFLLETEAFLRKLNPNFKAFPYFDELLHANSPYTQPAIKRTASMTTYGSDRTYDNMGDTLMTYDQFSSYISKAEDTDGFAYFAKYVEYEHALVHNDLGGTIESMYSPKDVMFFLHHACYDRFWSLAQSMWAAKDASIPQWTDFSGNPIDFDTYLPGYDGSCAGKDTCTFGEIFSCGEICVVYLPKGEHPPAVTTTTVAPTTTTTVAPVVQTTTTTVAPVVQTTTTTVAPVAQTTTTTVAPVVQTTTTTVAPVQTTTVDNAKTTTPAQTNVGQTTKGDTTTAASDIPKGTTTSAPATTTTAVIYPVIPPSIYPPTTQCHSKLSQTWLNMLNMTDAELKEAADQCQSSYDNAKQNVPVKPIQLIPACDQEQHLAQVVVQQQNAQTKAPTLPNYTQQTADESEDCEEDEATTTDVGAAYGQATDIPTVQTTTAYNAPVVSYAEKASAGLFLLALFL</sequence>
<dbReference type="InterPro" id="IPR008922">
    <property type="entry name" value="Di-copper_centre_dom_sf"/>
</dbReference>
<evidence type="ECO:0000256" key="1">
    <source>
        <dbReference type="SAM" id="MobiDB-lite"/>
    </source>
</evidence>
<dbReference type="AlphaFoldDB" id="A0AAD5UDJ3"/>
<accession>A0AAD5UDJ3</accession>
<gene>
    <name evidence="3" type="ORF">HK103_002037</name>
</gene>
<organism evidence="3 4">
    <name type="scientific">Boothiomyces macroporosus</name>
    <dbReference type="NCBI Taxonomy" id="261099"/>
    <lineage>
        <taxon>Eukaryota</taxon>
        <taxon>Fungi</taxon>
        <taxon>Fungi incertae sedis</taxon>
        <taxon>Chytridiomycota</taxon>
        <taxon>Chytridiomycota incertae sedis</taxon>
        <taxon>Chytridiomycetes</taxon>
        <taxon>Rhizophydiales</taxon>
        <taxon>Terramycetaceae</taxon>
        <taxon>Boothiomyces</taxon>
    </lineage>
</organism>
<dbReference type="EMBL" id="JADGKB010000164">
    <property type="protein sequence ID" value="KAJ3251860.1"/>
    <property type="molecule type" value="Genomic_DNA"/>
</dbReference>
<reference evidence="3" key="1">
    <citation type="submission" date="2020-05" db="EMBL/GenBank/DDBJ databases">
        <title>Phylogenomic resolution of chytrid fungi.</title>
        <authorList>
            <person name="Stajich J.E."/>
            <person name="Amses K."/>
            <person name="Simmons R."/>
            <person name="Seto K."/>
            <person name="Myers J."/>
            <person name="Bonds A."/>
            <person name="Quandt C.A."/>
            <person name="Barry K."/>
            <person name="Liu P."/>
            <person name="Grigoriev I."/>
            <person name="Longcore J.E."/>
            <person name="James T.Y."/>
        </authorList>
    </citation>
    <scope>NUCLEOTIDE SEQUENCE</scope>
    <source>
        <strain evidence="3">PLAUS21</strain>
    </source>
</reference>
<name>A0AAD5UDJ3_9FUNG</name>
<dbReference type="SUPFAM" id="SSF48056">
    <property type="entry name" value="Di-copper centre-containing domain"/>
    <property type="match status" value="1"/>
</dbReference>
<feature type="compositionally biased region" description="Polar residues" evidence="1">
    <location>
        <begin position="541"/>
        <end position="560"/>
    </location>
</feature>
<keyword evidence="4" id="KW-1185">Reference proteome</keyword>
<dbReference type="InterPro" id="IPR036249">
    <property type="entry name" value="Thioredoxin-like_sf"/>
</dbReference>
<dbReference type="PANTHER" id="PTHR22917">
    <property type="entry name" value="HEMOPEXIN DOMAIN-CONTAINING PROTEIN"/>
    <property type="match status" value="1"/>
</dbReference>
<dbReference type="Gene3D" id="1.10.1280.10">
    <property type="entry name" value="Di-copper center containing domain from catechol oxidase"/>
    <property type="match status" value="1"/>
</dbReference>
<evidence type="ECO:0000313" key="3">
    <source>
        <dbReference type="EMBL" id="KAJ3251860.1"/>
    </source>
</evidence>
<evidence type="ECO:0000313" key="4">
    <source>
        <dbReference type="Proteomes" id="UP001210925"/>
    </source>
</evidence>
<feature type="region of interest" description="Disordered" evidence="1">
    <location>
        <begin position="541"/>
        <end position="570"/>
    </location>
</feature>
<dbReference type="Pfam" id="PF00264">
    <property type="entry name" value="Tyrosinase"/>
    <property type="match status" value="1"/>
</dbReference>
<dbReference type="GO" id="GO:0016491">
    <property type="term" value="F:oxidoreductase activity"/>
    <property type="evidence" value="ECO:0007669"/>
    <property type="project" value="InterPro"/>
</dbReference>
<dbReference type="PANTHER" id="PTHR22917:SF6">
    <property type="entry name" value="EG:8D8.2 PROTEIN-RELATED"/>
    <property type="match status" value="1"/>
</dbReference>
<dbReference type="Proteomes" id="UP001210925">
    <property type="component" value="Unassembled WGS sequence"/>
</dbReference>
<dbReference type="InterPro" id="IPR002227">
    <property type="entry name" value="Tyrosinase_Cu-bd"/>
</dbReference>
<proteinExistence type="predicted"/>
<dbReference type="InterPro" id="IPR051298">
    <property type="entry name" value="Heme_transport/Cell_adhesion"/>
</dbReference>